<protein>
    <submittedName>
        <fullName evidence="1">Uncharacterized protein</fullName>
    </submittedName>
</protein>
<evidence type="ECO:0000313" key="1">
    <source>
        <dbReference type="EMBL" id="GEU73285.1"/>
    </source>
</evidence>
<gene>
    <name evidence="1" type="ORF">Tci_045263</name>
</gene>
<feature type="non-terminal residue" evidence="1">
    <location>
        <position position="227"/>
    </location>
</feature>
<reference evidence="1" key="1">
    <citation type="journal article" date="2019" name="Sci. Rep.">
        <title>Draft genome of Tanacetum cinerariifolium, the natural source of mosquito coil.</title>
        <authorList>
            <person name="Yamashiro T."/>
            <person name="Shiraishi A."/>
            <person name="Satake H."/>
            <person name="Nakayama K."/>
        </authorList>
    </citation>
    <scope>NUCLEOTIDE SEQUENCE</scope>
</reference>
<comment type="caution">
    <text evidence="1">The sequence shown here is derived from an EMBL/GenBank/DDBJ whole genome shotgun (WGS) entry which is preliminary data.</text>
</comment>
<dbReference type="EMBL" id="BKCJ010006658">
    <property type="protein sequence ID" value="GEU73285.1"/>
    <property type="molecule type" value="Genomic_DNA"/>
</dbReference>
<proteinExistence type="predicted"/>
<sequence length="227" mass="26520">MWRQYIQVEEHMVVEDKHLDELWMSKHAYTVLAVQVDPDDIQAEDELRLHGVHVAANIHEYILNEKGGPKEDECIMSYQSQGVSVWEGAEVVHLQAEYSSRSSKIFSRILANHEPMKGVKGDDDKKGWDAKDHNVPINSVKRKTSKDGNWDSQEIRWRLLPRKINIWSGRKDDSPKRNVVFSHETKLHYFNRDDMEFDDMEQVVKEAQHENASRKNVRWVSMVLGIS</sequence>
<dbReference type="AlphaFoldDB" id="A0A6L2MLV0"/>
<accession>A0A6L2MLV0</accession>
<name>A0A6L2MLV0_TANCI</name>
<organism evidence="1">
    <name type="scientific">Tanacetum cinerariifolium</name>
    <name type="common">Dalmatian daisy</name>
    <name type="synonym">Chrysanthemum cinerariifolium</name>
    <dbReference type="NCBI Taxonomy" id="118510"/>
    <lineage>
        <taxon>Eukaryota</taxon>
        <taxon>Viridiplantae</taxon>
        <taxon>Streptophyta</taxon>
        <taxon>Embryophyta</taxon>
        <taxon>Tracheophyta</taxon>
        <taxon>Spermatophyta</taxon>
        <taxon>Magnoliopsida</taxon>
        <taxon>eudicotyledons</taxon>
        <taxon>Gunneridae</taxon>
        <taxon>Pentapetalae</taxon>
        <taxon>asterids</taxon>
        <taxon>campanulids</taxon>
        <taxon>Asterales</taxon>
        <taxon>Asteraceae</taxon>
        <taxon>Asteroideae</taxon>
        <taxon>Anthemideae</taxon>
        <taxon>Anthemidinae</taxon>
        <taxon>Tanacetum</taxon>
    </lineage>
</organism>